<comment type="caution">
    <text evidence="1">The sequence shown here is derived from an EMBL/GenBank/DDBJ whole genome shotgun (WGS) entry which is preliminary data.</text>
</comment>
<gene>
    <name evidence="1" type="ORF">CVLEPA_LOCUS6818</name>
</gene>
<dbReference type="EMBL" id="CAWYQH010000046">
    <property type="protein sequence ID" value="CAK8677437.1"/>
    <property type="molecule type" value="Genomic_DNA"/>
</dbReference>
<proteinExistence type="predicted"/>
<dbReference type="Proteomes" id="UP001642483">
    <property type="component" value="Unassembled WGS sequence"/>
</dbReference>
<sequence length="128" mass="15379">MVAKEESNREDRVLDCLVLRSFNSIRHTVQYTNYSRRDHNYYDIKPGDVDGKVDNGKRIYRVWIGTRDAYLVATHLTEYVQFLAELPLPSFLYKEAEKIEKCHRHRHNRYQERIIEGSPTFNMYCYNV</sequence>
<organism evidence="1 2">
    <name type="scientific">Clavelina lepadiformis</name>
    <name type="common">Light-bulb sea squirt</name>
    <name type="synonym">Ascidia lepadiformis</name>
    <dbReference type="NCBI Taxonomy" id="159417"/>
    <lineage>
        <taxon>Eukaryota</taxon>
        <taxon>Metazoa</taxon>
        <taxon>Chordata</taxon>
        <taxon>Tunicata</taxon>
        <taxon>Ascidiacea</taxon>
        <taxon>Aplousobranchia</taxon>
        <taxon>Clavelinidae</taxon>
        <taxon>Clavelina</taxon>
    </lineage>
</organism>
<evidence type="ECO:0000313" key="1">
    <source>
        <dbReference type="EMBL" id="CAK8677437.1"/>
    </source>
</evidence>
<accession>A0ABP0FGJ7</accession>
<reference evidence="1 2" key="1">
    <citation type="submission" date="2024-02" db="EMBL/GenBank/DDBJ databases">
        <authorList>
            <person name="Daric V."/>
            <person name="Darras S."/>
        </authorList>
    </citation>
    <scope>NUCLEOTIDE SEQUENCE [LARGE SCALE GENOMIC DNA]</scope>
</reference>
<name>A0ABP0FGJ7_CLALP</name>
<evidence type="ECO:0000313" key="2">
    <source>
        <dbReference type="Proteomes" id="UP001642483"/>
    </source>
</evidence>
<evidence type="ECO:0008006" key="3">
    <source>
        <dbReference type="Google" id="ProtNLM"/>
    </source>
</evidence>
<protein>
    <recommendedName>
        <fullName evidence="3">LAGLIDADG homing endonuclease</fullName>
    </recommendedName>
</protein>
<keyword evidence="2" id="KW-1185">Reference proteome</keyword>